<evidence type="ECO:0000313" key="4">
    <source>
        <dbReference type="EMBL" id="MBB4680974.1"/>
    </source>
</evidence>
<feature type="domain" description="DUF4190" evidence="3">
    <location>
        <begin position="112"/>
        <end position="170"/>
    </location>
</feature>
<dbReference type="Pfam" id="PF13828">
    <property type="entry name" value="DUF4190"/>
    <property type="match status" value="1"/>
</dbReference>
<feature type="transmembrane region" description="Helical" evidence="2">
    <location>
        <begin position="114"/>
        <end position="139"/>
    </location>
</feature>
<reference evidence="4 5" key="1">
    <citation type="submission" date="2020-08" db="EMBL/GenBank/DDBJ databases">
        <title>Sequencing the genomes of 1000 actinobacteria strains.</title>
        <authorList>
            <person name="Klenk H.-P."/>
        </authorList>
    </citation>
    <scope>NUCLEOTIDE SEQUENCE [LARGE SCALE GENOMIC DNA]</scope>
    <source>
        <strain evidence="4 5">DSM 44230</strain>
    </source>
</reference>
<dbReference type="EMBL" id="JACHMH010000001">
    <property type="protein sequence ID" value="MBB4680974.1"/>
    <property type="molecule type" value="Genomic_DNA"/>
</dbReference>
<proteinExistence type="predicted"/>
<dbReference type="RefSeq" id="WP_185007168.1">
    <property type="nucleotide sequence ID" value="NZ_BAAAUI010000039.1"/>
</dbReference>
<name>A0A7W7CK58_9PSEU</name>
<keyword evidence="2" id="KW-1133">Transmembrane helix</keyword>
<keyword evidence="2" id="KW-0472">Membrane</keyword>
<feature type="region of interest" description="Disordered" evidence="1">
    <location>
        <begin position="1"/>
        <end position="53"/>
    </location>
</feature>
<evidence type="ECO:0000256" key="2">
    <source>
        <dbReference type="SAM" id="Phobius"/>
    </source>
</evidence>
<feature type="compositionally biased region" description="Pro residues" evidence="1">
    <location>
        <begin position="32"/>
        <end position="49"/>
    </location>
</feature>
<accession>A0A7W7CK58</accession>
<protein>
    <recommendedName>
        <fullName evidence="3">DUF4190 domain-containing protein</fullName>
    </recommendedName>
</protein>
<evidence type="ECO:0000313" key="5">
    <source>
        <dbReference type="Proteomes" id="UP000533598"/>
    </source>
</evidence>
<comment type="caution">
    <text evidence="4">The sequence shown here is derived from an EMBL/GenBank/DDBJ whole genome shotgun (WGS) entry which is preliminary data.</text>
</comment>
<evidence type="ECO:0000259" key="3">
    <source>
        <dbReference type="Pfam" id="PF13828"/>
    </source>
</evidence>
<feature type="compositionally biased region" description="Pro residues" evidence="1">
    <location>
        <begin position="7"/>
        <end position="23"/>
    </location>
</feature>
<dbReference type="Proteomes" id="UP000533598">
    <property type="component" value="Unassembled WGS sequence"/>
</dbReference>
<sequence length="186" mass="19992">MSAPQDPVQPPSQDPAPYSPAPYTPATAEPHYPAPAEPQYPVAPEPQYPVAPEVQYPVTPEAQYPAQYQQPMSYQDSGGYQKAGYPGYPQGYPGGYQQGYPQAYPQQKTNGMSVAALVCGIIPFFILPVLGIIFGAVALNQIKQTGDQGRGMALAGLVVGCVWVGLFLLFFLIPLLFVGSVPFLVR</sequence>
<feature type="transmembrane region" description="Helical" evidence="2">
    <location>
        <begin position="151"/>
        <end position="177"/>
    </location>
</feature>
<gene>
    <name evidence="4" type="ORF">HNR67_007092</name>
</gene>
<keyword evidence="5" id="KW-1185">Reference proteome</keyword>
<evidence type="ECO:0000256" key="1">
    <source>
        <dbReference type="SAM" id="MobiDB-lite"/>
    </source>
</evidence>
<organism evidence="4 5">
    <name type="scientific">Crossiella cryophila</name>
    <dbReference type="NCBI Taxonomy" id="43355"/>
    <lineage>
        <taxon>Bacteria</taxon>
        <taxon>Bacillati</taxon>
        <taxon>Actinomycetota</taxon>
        <taxon>Actinomycetes</taxon>
        <taxon>Pseudonocardiales</taxon>
        <taxon>Pseudonocardiaceae</taxon>
        <taxon>Crossiella</taxon>
    </lineage>
</organism>
<dbReference type="InterPro" id="IPR025241">
    <property type="entry name" value="DUF4190"/>
</dbReference>
<keyword evidence="2" id="KW-0812">Transmembrane</keyword>
<dbReference type="AlphaFoldDB" id="A0A7W7CK58"/>